<protein>
    <submittedName>
        <fullName evidence="3">Endonuclease/exonuclease/phosphatase family protein</fullName>
    </submittedName>
</protein>
<dbReference type="VEuPathDB" id="FungiDB:BO71DRAFT_416271"/>
<dbReference type="Pfam" id="PF22669">
    <property type="entry name" value="Exo_endo_phos2"/>
    <property type="match status" value="1"/>
</dbReference>
<feature type="signal peptide" evidence="1">
    <location>
        <begin position="1"/>
        <end position="16"/>
    </location>
</feature>
<dbReference type="GO" id="GO:0004527">
    <property type="term" value="F:exonuclease activity"/>
    <property type="evidence" value="ECO:0007669"/>
    <property type="project" value="UniProtKB-KW"/>
</dbReference>
<dbReference type="SMART" id="SM00915">
    <property type="entry name" value="Jacalin"/>
    <property type="match status" value="1"/>
</dbReference>
<evidence type="ECO:0000256" key="1">
    <source>
        <dbReference type="SAM" id="SignalP"/>
    </source>
</evidence>
<dbReference type="SUPFAM" id="SSF51101">
    <property type="entry name" value="Mannose-binding lectins"/>
    <property type="match status" value="1"/>
</dbReference>
<keyword evidence="3" id="KW-0378">Hydrolase</keyword>
<gene>
    <name evidence="3" type="ORF">BO71DRAFT_416271</name>
</gene>
<feature type="domain" description="Jacalin-type lectin" evidence="2">
    <location>
        <begin position="281"/>
        <end position="413"/>
    </location>
</feature>
<keyword evidence="3" id="KW-0255">Endonuclease</keyword>
<dbReference type="PANTHER" id="PTHR16320:SF1">
    <property type="entry name" value="SPHINGOMYELINASE DDB_G0288017"/>
    <property type="match status" value="1"/>
</dbReference>
<dbReference type="Proteomes" id="UP000247810">
    <property type="component" value="Unassembled WGS sequence"/>
</dbReference>
<feature type="chain" id="PRO_5016363223" evidence="1">
    <location>
        <begin position="17"/>
        <end position="415"/>
    </location>
</feature>
<dbReference type="InterPro" id="IPR001229">
    <property type="entry name" value="Jacalin-like_lectin_dom"/>
</dbReference>
<dbReference type="Gene3D" id="2.100.10.30">
    <property type="entry name" value="Jacalin-like lectin domain"/>
    <property type="match status" value="1"/>
</dbReference>
<dbReference type="GO" id="GO:0005737">
    <property type="term" value="C:cytoplasm"/>
    <property type="evidence" value="ECO:0007669"/>
    <property type="project" value="TreeGrafter"/>
</dbReference>
<keyword evidence="4" id="KW-1185">Reference proteome</keyword>
<organism evidence="3 4">
    <name type="scientific">Aspergillus ellipticus CBS 707.79</name>
    <dbReference type="NCBI Taxonomy" id="1448320"/>
    <lineage>
        <taxon>Eukaryota</taxon>
        <taxon>Fungi</taxon>
        <taxon>Dikarya</taxon>
        <taxon>Ascomycota</taxon>
        <taxon>Pezizomycotina</taxon>
        <taxon>Eurotiomycetes</taxon>
        <taxon>Eurotiomycetidae</taxon>
        <taxon>Eurotiales</taxon>
        <taxon>Aspergillaceae</taxon>
        <taxon>Aspergillus</taxon>
        <taxon>Aspergillus subgen. Circumdati</taxon>
    </lineage>
</organism>
<name>A0A319E410_9EURO</name>
<dbReference type="Pfam" id="PF01419">
    <property type="entry name" value="Jacalin"/>
    <property type="match status" value="1"/>
</dbReference>
<dbReference type="PANTHER" id="PTHR16320">
    <property type="entry name" value="SPHINGOMYELINASE FAMILY MEMBER"/>
    <property type="match status" value="1"/>
</dbReference>
<dbReference type="GO" id="GO:0004519">
    <property type="term" value="F:endonuclease activity"/>
    <property type="evidence" value="ECO:0007669"/>
    <property type="project" value="UniProtKB-KW"/>
</dbReference>
<dbReference type="OrthoDB" id="40902at2759"/>
<dbReference type="AlphaFoldDB" id="A0A319E410"/>
<dbReference type="InterPro" id="IPR000300">
    <property type="entry name" value="IPPc"/>
</dbReference>
<reference evidence="3 4" key="1">
    <citation type="submission" date="2018-02" db="EMBL/GenBank/DDBJ databases">
        <title>The genomes of Aspergillus section Nigri reveals drivers in fungal speciation.</title>
        <authorList>
            <consortium name="DOE Joint Genome Institute"/>
            <person name="Vesth T.C."/>
            <person name="Nybo J."/>
            <person name="Theobald S."/>
            <person name="Brandl J."/>
            <person name="Frisvad J.C."/>
            <person name="Nielsen K.F."/>
            <person name="Lyhne E.K."/>
            <person name="Kogle M.E."/>
            <person name="Kuo A."/>
            <person name="Riley R."/>
            <person name="Clum A."/>
            <person name="Nolan M."/>
            <person name="Lipzen A."/>
            <person name="Salamov A."/>
            <person name="Henrissat B."/>
            <person name="Wiebenga A."/>
            <person name="De vries R.P."/>
            <person name="Grigoriev I.V."/>
            <person name="Mortensen U.H."/>
            <person name="Andersen M.R."/>
            <person name="Baker S.E."/>
        </authorList>
    </citation>
    <scope>NUCLEOTIDE SEQUENCE [LARGE SCALE GENOMIC DNA]</scope>
    <source>
        <strain evidence="3 4">CBS 707.79</strain>
    </source>
</reference>
<accession>A0A319E410</accession>
<evidence type="ECO:0000259" key="2">
    <source>
        <dbReference type="SMART" id="SM00915"/>
    </source>
</evidence>
<dbReference type="GO" id="GO:0046856">
    <property type="term" value="P:phosphatidylinositol dephosphorylation"/>
    <property type="evidence" value="ECO:0007669"/>
    <property type="project" value="InterPro"/>
</dbReference>
<dbReference type="CDD" id="cd09615">
    <property type="entry name" value="Jacalin_EEP"/>
    <property type="match status" value="1"/>
</dbReference>
<dbReference type="InterPro" id="IPR036691">
    <property type="entry name" value="Endo/exonu/phosph_ase_sf"/>
</dbReference>
<proteinExistence type="predicted"/>
<keyword evidence="3" id="KW-0269">Exonuclease</keyword>
<keyword evidence="1" id="KW-0732">Signal</keyword>
<dbReference type="STRING" id="1448320.A0A319E410"/>
<dbReference type="GO" id="GO:0016791">
    <property type="term" value="F:phosphatase activity"/>
    <property type="evidence" value="ECO:0007669"/>
    <property type="project" value="InterPro"/>
</dbReference>
<sequence>MHAAQLLLASLPAALATSGAFDVLSFNVAGLPSILNGNDVLGDKTTNSEEIGTLFAEYNYDVLHVQEDFNYHAYIYQTDDHPYRTATSGGAGIGSGLNTLANYPWVDFERVKWATCSDASGADCLTPKGFTAMRVRFAEGVYADFYNLHADAGSETAARSARSANLQQLADYIGNNSAGNAEEMTNPWVELILDGQEPVEDNVARMCDNPTTNRSCETVDTIFYRGSRAIDLQATYRSCVGTKFLSSNGTVLSDHNPITSNFTWTVSSSLMQSDLFGGPHGTWFNDLPSIPSSSTGTNKPASLQLRGDARLDSVSLTLSSGQNYTHGGTGGSLFELSLSDGEYLTKATLCEGEYNDHTRIFYLNATTSEGNTLSAGTATEDCQEFAAEDGWQIVGFYGQDGDEVDQLGFVYGRRG</sequence>
<evidence type="ECO:0000313" key="4">
    <source>
        <dbReference type="Proteomes" id="UP000247810"/>
    </source>
</evidence>
<dbReference type="GO" id="GO:0004767">
    <property type="term" value="F:sphingomyelin phosphodiesterase activity"/>
    <property type="evidence" value="ECO:0007669"/>
    <property type="project" value="InterPro"/>
</dbReference>
<keyword evidence="3" id="KW-0540">Nuclease</keyword>
<dbReference type="EMBL" id="KZ825811">
    <property type="protein sequence ID" value="PYH98453.1"/>
    <property type="molecule type" value="Genomic_DNA"/>
</dbReference>
<dbReference type="InterPro" id="IPR038772">
    <property type="entry name" value="Sph/SMPD2-like"/>
</dbReference>
<dbReference type="InterPro" id="IPR036404">
    <property type="entry name" value="Jacalin-like_lectin_dom_sf"/>
</dbReference>
<dbReference type="Gene3D" id="3.60.10.10">
    <property type="entry name" value="Endonuclease/exonuclease/phosphatase"/>
    <property type="match status" value="1"/>
</dbReference>
<evidence type="ECO:0000313" key="3">
    <source>
        <dbReference type="EMBL" id="PYH98453.1"/>
    </source>
</evidence>
<dbReference type="SUPFAM" id="SSF56219">
    <property type="entry name" value="DNase I-like"/>
    <property type="match status" value="1"/>
</dbReference>